<reference evidence="1 2" key="1">
    <citation type="journal article" date="2011" name="Genome Res.">
        <title>Phylogeny-wide analysis of social amoeba genomes highlights ancient origins for complex intercellular communication.</title>
        <authorList>
            <person name="Heidel A.J."/>
            <person name="Lawal H.M."/>
            <person name="Felder M."/>
            <person name="Schilde C."/>
            <person name="Helps N.R."/>
            <person name="Tunggal B."/>
            <person name="Rivero F."/>
            <person name="John U."/>
            <person name="Schleicher M."/>
            <person name="Eichinger L."/>
            <person name="Platzer M."/>
            <person name="Noegel A.A."/>
            <person name="Schaap P."/>
            <person name="Gloeckner G."/>
        </authorList>
    </citation>
    <scope>NUCLEOTIDE SEQUENCE [LARGE SCALE GENOMIC DNA]</scope>
    <source>
        <strain evidence="2">ATCC 26659 / Pp 5 / PN500</strain>
    </source>
</reference>
<dbReference type="EMBL" id="ADBJ01000010">
    <property type="protein sequence ID" value="EFA84271.1"/>
    <property type="molecule type" value="Genomic_DNA"/>
</dbReference>
<dbReference type="Proteomes" id="UP000001396">
    <property type="component" value="Unassembled WGS sequence"/>
</dbReference>
<dbReference type="InParanoid" id="D3B4M3"/>
<evidence type="ECO:0000313" key="2">
    <source>
        <dbReference type="Proteomes" id="UP000001396"/>
    </source>
</evidence>
<dbReference type="GeneID" id="31358870"/>
<name>D3B4M3_HETP5</name>
<dbReference type="AlphaFoldDB" id="D3B4M3"/>
<protein>
    <submittedName>
        <fullName evidence="1">Uncharacterized protein</fullName>
    </submittedName>
</protein>
<accession>D3B4M3</accession>
<evidence type="ECO:0000313" key="1">
    <source>
        <dbReference type="EMBL" id="EFA84271.1"/>
    </source>
</evidence>
<keyword evidence="2" id="KW-1185">Reference proteome</keyword>
<sequence>MYPIDTTSIFNTFQVDEELYNLICQQKEWSTDEELFLDHLNLYSSQVESVWNQNYQAEFSNETFNEYSPFQVDDVSSQNSEESIEYSDNGSLDTQISYQNDFEQQQQQQQYNEIIYSENQLDNESYSQESIYSTPELVIDLSLEFNIDINLDLVGFIQTNSPTGSPKQSRETFNPYKKSIRITFEDLKSNQSDVAKKYGISTTVLSRGYRRFVRMIQEGTHVLSTNQRILEFYQRSGSERNILWPYRSIRHQTKSNLETLELICSLGLDIYF</sequence>
<proteinExistence type="predicted"/>
<gene>
    <name evidence="1" type="ORF">PPL_03348</name>
</gene>
<organism evidence="1 2">
    <name type="scientific">Heterostelium pallidum (strain ATCC 26659 / Pp 5 / PN500)</name>
    <name type="common">Cellular slime mold</name>
    <name type="synonym">Polysphondylium pallidum</name>
    <dbReference type="NCBI Taxonomy" id="670386"/>
    <lineage>
        <taxon>Eukaryota</taxon>
        <taxon>Amoebozoa</taxon>
        <taxon>Evosea</taxon>
        <taxon>Eumycetozoa</taxon>
        <taxon>Dictyostelia</taxon>
        <taxon>Acytosteliales</taxon>
        <taxon>Acytosteliaceae</taxon>
        <taxon>Heterostelium</taxon>
    </lineage>
</organism>
<comment type="caution">
    <text evidence="1">The sequence shown here is derived from an EMBL/GenBank/DDBJ whole genome shotgun (WGS) entry which is preliminary data.</text>
</comment>
<dbReference type="RefSeq" id="XP_020436387.1">
    <property type="nucleotide sequence ID" value="XM_020574315.1"/>
</dbReference>